<dbReference type="AlphaFoldDB" id="A0A1B3XRU9"/>
<evidence type="ECO:0000313" key="5">
    <source>
        <dbReference type="Proteomes" id="UP000077926"/>
    </source>
</evidence>
<dbReference type="EMBL" id="CP017080">
    <property type="protein sequence ID" value="AOH55944.1"/>
    <property type="molecule type" value="Genomic_DNA"/>
</dbReference>
<dbReference type="KEGG" id="bmur:ABE28_016400"/>
<gene>
    <name evidence="4" type="ORF">ABE28_016400</name>
</gene>
<keyword evidence="5" id="KW-1185">Reference proteome</keyword>
<dbReference type="Proteomes" id="UP000077926">
    <property type="component" value="Chromosome"/>
</dbReference>
<dbReference type="RefSeq" id="WP_064465882.1">
    <property type="nucleotide sequence ID" value="NZ_CP017080.1"/>
</dbReference>
<evidence type="ECO:0000256" key="2">
    <source>
        <dbReference type="SAM" id="MobiDB-lite"/>
    </source>
</evidence>
<sequence length="323" mass="35245">MGKSGKSKGVTIKINGEEKVFADNGRMESEEAASEEQEQQDESFEWILPDEMNENKIVLVPSPPKKKMPKLIGFGASSRKGSGNRPIKTFLIAVICAVFFGSILGLIAVKTITREKAAVPSVETPISTKAPVEDKKAAVKENGNQLKTFLVQGGVFSSEDAAKQIQKKILEKKVPAEIFKVEDSYYLFLGSAESLASSKELALFLKSYDVDVYWKEINLEGSVKNGGDEQTLDKMKNVYASLAEISAAKLRGKEATVNREALKKNLNELKTAKVSTELSKMNADLSAAAESIAEFELSKKEDKLLQAQGSLLEFLSSYQSSAS</sequence>
<feature type="transmembrane region" description="Helical" evidence="3">
    <location>
        <begin position="89"/>
        <end position="109"/>
    </location>
</feature>
<keyword evidence="1" id="KW-0175">Coiled coil</keyword>
<keyword evidence="3" id="KW-1133">Transmembrane helix</keyword>
<dbReference type="STRING" id="264697.ABE28_016400"/>
<keyword evidence="3" id="KW-0472">Membrane</keyword>
<organism evidence="4 5">
    <name type="scientific">Peribacillus muralis</name>
    <dbReference type="NCBI Taxonomy" id="264697"/>
    <lineage>
        <taxon>Bacteria</taxon>
        <taxon>Bacillati</taxon>
        <taxon>Bacillota</taxon>
        <taxon>Bacilli</taxon>
        <taxon>Bacillales</taxon>
        <taxon>Bacillaceae</taxon>
        <taxon>Peribacillus</taxon>
    </lineage>
</organism>
<accession>A0A1B3XRU9</accession>
<keyword evidence="3" id="KW-0812">Transmembrane</keyword>
<feature type="compositionally biased region" description="Basic and acidic residues" evidence="2">
    <location>
        <begin position="15"/>
        <end position="29"/>
    </location>
</feature>
<protein>
    <recommendedName>
        <fullName evidence="6">SPOR domain-containing protein</fullName>
    </recommendedName>
</protein>
<evidence type="ECO:0008006" key="6">
    <source>
        <dbReference type="Google" id="ProtNLM"/>
    </source>
</evidence>
<evidence type="ECO:0000256" key="3">
    <source>
        <dbReference type="SAM" id="Phobius"/>
    </source>
</evidence>
<feature type="compositionally biased region" description="Acidic residues" evidence="2">
    <location>
        <begin position="30"/>
        <end position="43"/>
    </location>
</feature>
<proteinExistence type="predicted"/>
<evidence type="ECO:0000256" key="1">
    <source>
        <dbReference type="SAM" id="Coils"/>
    </source>
</evidence>
<feature type="coiled-coil region" evidence="1">
    <location>
        <begin position="252"/>
        <end position="279"/>
    </location>
</feature>
<dbReference type="InterPro" id="IPR036680">
    <property type="entry name" value="SPOR-like_sf"/>
</dbReference>
<name>A0A1B3XRU9_9BACI</name>
<dbReference type="SUPFAM" id="SSF110997">
    <property type="entry name" value="Sporulation related repeat"/>
    <property type="match status" value="1"/>
</dbReference>
<feature type="region of interest" description="Disordered" evidence="2">
    <location>
        <begin position="1"/>
        <end position="43"/>
    </location>
</feature>
<dbReference type="OrthoDB" id="2967208at2"/>
<evidence type="ECO:0000313" key="4">
    <source>
        <dbReference type="EMBL" id="AOH55944.1"/>
    </source>
</evidence>
<dbReference type="GO" id="GO:0042834">
    <property type="term" value="F:peptidoglycan binding"/>
    <property type="evidence" value="ECO:0007669"/>
    <property type="project" value="InterPro"/>
</dbReference>
<reference evidence="4 5" key="1">
    <citation type="submission" date="2016-08" db="EMBL/GenBank/DDBJ databases">
        <title>Complete genome sequence of Bacillus muralis G25-68, a strain with toxicity to nematodes.</title>
        <authorList>
            <person name="Zheng Z."/>
        </authorList>
    </citation>
    <scope>NUCLEOTIDE SEQUENCE [LARGE SCALE GENOMIC DNA]</scope>
    <source>
        <strain evidence="4 5">G25-68</strain>
    </source>
</reference>